<accession>A0A017TA31</accession>
<evidence type="ECO:0000256" key="2">
    <source>
        <dbReference type="ARBA" id="ARBA00022729"/>
    </source>
</evidence>
<dbReference type="SMART" id="SM00642">
    <property type="entry name" value="Aamy"/>
    <property type="match status" value="1"/>
</dbReference>
<dbReference type="InterPro" id="IPR017853">
    <property type="entry name" value="GH"/>
</dbReference>
<feature type="domain" description="Glycosyl hydrolase family 13 catalytic" evidence="6">
    <location>
        <begin position="292"/>
        <end position="711"/>
    </location>
</feature>
<evidence type="ECO:0000313" key="8">
    <source>
        <dbReference type="Proteomes" id="UP000019678"/>
    </source>
</evidence>
<dbReference type="GO" id="GO:0004556">
    <property type="term" value="F:alpha-amylase activity"/>
    <property type="evidence" value="ECO:0007669"/>
    <property type="project" value="TreeGrafter"/>
</dbReference>
<dbReference type="AlphaFoldDB" id="A0A017TA31"/>
<dbReference type="eggNOG" id="COG0366">
    <property type="taxonomic scope" value="Bacteria"/>
</dbReference>
<keyword evidence="2 5" id="KW-0732">Signal</keyword>
<evidence type="ECO:0000259" key="6">
    <source>
        <dbReference type="SMART" id="SM00642"/>
    </source>
</evidence>
<dbReference type="Pfam" id="PF00128">
    <property type="entry name" value="Alpha-amylase"/>
    <property type="match status" value="1"/>
</dbReference>
<dbReference type="RefSeq" id="WP_044240685.1">
    <property type="nucleotide sequence ID" value="NZ_ASRX01000018.1"/>
</dbReference>
<dbReference type="InterPro" id="IPR006047">
    <property type="entry name" value="GH13_cat_dom"/>
</dbReference>
<feature type="chain" id="PRO_5001496469" description="Glycosyl hydrolase family 13 catalytic domain-containing protein" evidence="5">
    <location>
        <begin position="21"/>
        <end position="855"/>
    </location>
</feature>
<evidence type="ECO:0000313" key="7">
    <source>
        <dbReference type="EMBL" id="EYF06064.1"/>
    </source>
</evidence>
<dbReference type="SUPFAM" id="SSF49452">
    <property type="entry name" value="Starch-binding domain-like"/>
    <property type="match status" value="1"/>
</dbReference>
<dbReference type="Gene3D" id="3.20.20.80">
    <property type="entry name" value="Glycosidases"/>
    <property type="match status" value="1"/>
</dbReference>
<evidence type="ECO:0000256" key="3">
    <source>
        <dbReference type="ARBA" id="ARBA00022801"/>
    </source>
</evidence>
<name>A0A017TA31_9BACT</name>
<comment type="similarity">
    <text evidence="1">Belongs to the glycosyl hydrolase 13 family.</text>
</comment>
<dbReference type="InterPro" id="IPR045857">
    <property type="entry name" value="O16G_dom_2"/>
</dbReference>
<dbReference type="PANTHER" id="PTHR10357:SF179">
    <property type="entry name" value="NEUTRAL AND BASIC AMINO ACID TRANSPORT PROTEIN RBAT"/>
    <property type="match status" value="1"/>
</dbReference>
<gene>
    <name evidence="7" type="ORF">CAP_2254</name>
</gene>
<comment type="caution">
    <text evidence="7">The sequence shown here is derived from an EMBL/GenBank/DDBJ whole genome shotgun (WGS) entry which is preliminary data.</text>
</comment>
<keyword evidence="8" id="KW-1185">Reference proteome</keyword>
<reference evidence="7 8" key="1">
    <citation type="submission" date="2013-05" db="EMBL/GenBank/DDBJ databases">
        <title>Genome assembly of Chondromyces apiculatus DSM 436.</title>
        <authorList>
            <person name="Sharma G."/>
            <person name="Khatri I."/>
            <person name="Kaur C."/>
            <person name="Mayilraj S."/>
            <person name="Subramanian S."/>
        </authorList>
    </citation>
    <scope>NUCLEOTIDE SEQUENCE [LARGE SCALE GENOMIC DNA]</scope>
    <source>
        <strain evidence="7 8">DSM 436</strain>
    </source>
</reference>
<dbReference type="SUPFAM" id="SSF51445">
    <property type="entry name" value="(Trans)glycosidases"/>
    <property type="match status" value="1"/>
</dbReference>
<dbReference type="Gene3D" id="3.90.400.10">
    <property type="entry name" value="Oligo-1,6-glucosidase, Domain 2"/>
    <property type="match status" value="1"/>
</dbReference>
<dbReference type="InterPro" id="IPR005323">
    <property type="entry name" value="CBM41_pullulanase"/>
</dbReference>
<dbReference type="Pfam" id="PF03714">
    <property type="entry name" value="PUD"/>
    <property type="match status" value="1"/>
</dbReference>
<evidence type="ECO:0000256" key="1">
    <source>
        <dbReference type="ARBA" id="ARBA00008061"/>
    </source>
</evidence>
<dbReference type="InterPro" id="IPR013784">
    <property type="entry name" value="Carb-bd-like_fold"/>
</dbReference>
<protein>
    <recommendedName>
        <fullName evidence="6">Glycosyl hydrolase family 13 catalytic domain-containing protein</fullName>
    </recommendedName>
</protein>
<dbReference type="Gene3D" id="2.60.40.1110">
    <property type="match status" value="1"/>
</dbReference>
<sequence length="855" mass="93693">MKRILYFAAATAITSLLSVAGCDGGDDGPNPGTGGQGGDAGGGAGGCGPDCASGRFIRLHYRLQGDGDVSTWGVHFFGTGVVTEPAWGSPQLFSEKDDFGGYTDILIDDTAATETSWIGLIPVQCDASANCTKDVETSVRWADLHPNADNERIHEAWITQGQAISREPPSSTGPAYKISHPNDFIDLGNGSVRLMFRVAMGSTGTVRYGTAPDMLDQSVTWTDSDDINARGLIIDGLTAGTTIHYQVSTTLVTDDEQFTDESEIMELTPIAVVPVVATADWANWGREGTMYQLIVRTFADGGSPTGTGTDADSGIDPAAKDGIGDLVGLRQKLPYLSDLGITSIWMTPVFAANSYHGYDTTDFYNIDPSVGSVKDFKDLTDAAHALDIKIIVDLVQNHVADVNPWFVAALDPSHADHAKYHDWFLWSDEYSNMFTDAHPFDPSAVIWSCKNYMCYHQIFGGQMPELNYRNPEVRTEMKNISKHWIDLGADGFRLDASKHIEQFDDNNQTDLALHGTHIWWKEFNAYVKRDVPRPAGSVPVLLAGENRWDDPAVATNMVPYAGDMDSQFDFPFRSILANFVSGQSGEPADLVKYFNDLRASSAATVNGGNVNHFYQRFLSNHDLERPATQFRDMAGEHLTAVLKQAATVIFTMPGMPVVYYGEELGKQGKRDKLAGAVAEGDWDRDELIREPMSWFQDLIFADERQSDDRILRHDIDFAATNDANAVTMADAGICMAPNPDYPFIKFMSESEPASVEAQMSDPESLYSHYKSLIQIRRTHHFITNSDVVAVKKQDTATWYEYSLTAGGQSLTVLLNRTATDQTLARTMVTDLLSGSNGPVFNVPAYGALILQVVNP</sequence>
<dbReference type="GO" id="GO:0009313">
    <property type="term" value="P:oligosaccharide catabolic process"/>
    <property type="evidence" value="ECO:0007669"/>
    <property type="project" value="TreeGrafter"/>
</dbReference>
<proteinExistence type="inferred from homology"/>
<organism evidence="7 8">
    <name type="scientific">Chondromyces apiculatus DSM 436</name>
    <dbReference type="NCBI Taxonomy" id="1192034"/>
    <lineage>
        <taxon>Bacteria</taxon>
        <taxon>Pseudomonadati</taxon>
        <taxon>Myxococcota</taxon>
        <taxon>Polyangia</taxon>
        <taxon>Polyangiales</taxon>
        <taxon>Polyangiaceae</taxon>
        <taxon>Chondromyces</taxon>
    </lineage>
</organism>
<dbReference type="Proteomes" id="UP000019678">
    <property type="component" value="Unassembled WGS sequence"/>
</dbReference>
<dbReference type="PROSITE" id="PS51257">
    <property type="entry name" value="PROKAR_LIPOPROTEIN"/>
    <property type="match status" value="1"/>
</dbReference>
<dbReference type="EMBL" id="ASRX01000018">
    <property type="protein sequence ID" value="EYF06064.1"/>
    <property type="molecule type" value="Genomic_DNA"/>
</dbReference>
<feature type="signal peptide" evidence="5">
    <location>
        <begin position="1"/>
        <end position="20"/>
    </location>
</feature>
<evidence type="ECO:0000256" key="5">
    <source>
        <dbReference type="SAM" id="SignalP"/>
    </source>
</evidence>
<keyword evidence="3" id="KW-0378">Hydrolase</keyword>
<dbReference type="PANTHER" id="PTHR10357">
    <property type="entry name" value="ALPHA-AMYLASE FAMILY MEMBER"/>
    <property type="match status" value="1"/>
</dbReference>
<keyword evidence="4" id="KW-0326">Glycosidase</keyword>
<dbReference type="STRING" id="1192034.CAP_2254"/>
<evidence type="ECO:0000256" key="4">
    <source>
        <dbReference type="ARBA" id="ARBA00023295"/>
    </source>
</evidence>
<dbReference type="GO" id="GO:0030246">
    <property type="term" value="F:carbohydrate binding"/>
    <property type="evidence" value="ECO:0007669"/>
    <property type="project" value="InterPro"/>
</dbReference>